<dbReference type="Proteomes" id="UP001431783">
    <property type="component" value="Unassembled WGS sequence"/>
</dbReference>
<evidence type="ECO:0000256" key="1">
    <source>
        <dbReference type="SAM" id="MobiDB-lite"/>
    </source>
</evidence>
<feature type="compositionally biased region" description="Acidic residues" evidence="1">
    <location>
        <begin position="58"/>
        <end position="70"/>
    </location>
</feature>
<feature type="region of interest" description="Disordered" evidence="1">
    <location>
        <begin position="36"/>
        <end position="71"/>
    </location>
</feature>
<reference evidence="2 3" key="1">
    <citation type="submission" date="2023-03" db="EMBL/GenBank/DDBJ databases">
        <title>Genome insight into feeding habits of ladybird beetles.</title>
        <authorList>
            <person name="Li H.-S."/>
            <person name="Huang Y.-H."/>
            <person name="Pang H."/>
        </authorList>
    </citation>
    <scope>NUCLEOTIDE SEQUENCE [LARGE SCALE GENOMIC DNA]</scope>
    <source>
        <strain evidence="2">SYSU_2023b</strain>
        <tissue evidence="2">Whole body</tissue>
    </source>
</reference>
<name>A0AAW1U0F4_9CUCU</name>
<dbReference type="EMBL" id="JARQZJ010000040">
    <property type="protein sequence ID" value="KAK9877242.1"/>
    <property type="molecule type" value="Genomic_DNA"/>
</dbReference>
<proteinExistence type="predicted"/>
<sequence>MCHPKRPCFIQERIDLSDAEGILDVFNIEYFEDSGSEVDMSEHESDLDEADSDKSETETESDMDVSDSEDPQVTGNEFIFLLKFVCFSVY</sequence>
<comment type="caution">
    <text evidence="2">The sequence shown here is derived from an EMBL/GenBank/DDBJ whole genome shotgun (WGS) entry which is preliminary data.</text>
</comment>
<protein>
    <submittedName>
        <fullName evidence="2">Uncharacterized protein</fullName>
    </submittedName>
</protein>
<dbReference type="AlphaFoldDB" id="A0AAW1U0F4"/>
<accession>A0AAW1U0F4</accession>
<organism evidence="2 3">
    <name type="scientific">Henosepilachna vigintioctopunctata</name>
    <dbReference type="NCBI Taxonomy" id="420089"/>
    <lineage>
        <taxon>Eukaryota</taxon>
        <taxon>Metazoa</taxon>
        <taxon>Ecdysozoa</taxon>
        <taxon>Arthropoda</taxon>
        <taxon>Hexapoda</taxon>
        <taxon>Insecta</taxon>
        <taxon>Pterygota</taxon>
        <taxon>Neoptera</taxon>
        <taxon>Endopterygota</taxon>
        <taxon>Coleoptera</taxon>
        <taxon>Polyphaga</taxon>
        <taxon>Cucujiformia</taxon>
        <taxon>Coccinelloidea</taxon>
        <taxon>Coccinellidae</taxon>
        <taxon>Epilachninae</taxon>
        <taxon>Epilachnini</taxon>
        <taxon>Henosepilachna</taxon>
    </lineage>
</organism>
<keyword evidence="3" id="KW-1185">Reference proteome</keyword>
<evidence type="ECO:0000313" key="2">
    <source>
        <dbReference type="EMBL" id="KAK9877242.1"/>
    </source>
</evidence>
<gene>
    <name evidence="2" type="ORF">WA026_016986</name>
</gene>
<evidence type="ECO:0000313" key="3">
    <source>
        <dbReference type="Proteomes" id="UP001431783"/>
    </source>
</evidence>